<evidence type="ECO:0000256" key="6">
    <source>
        <dbReference type="ARBA" id="ARBA00023316"/>
    </source>
</evidence>
<keyword evidence="5" id="KW-0456">Lyase</keyword>
<keyword evidence="4" id="KW-0472">Membrane</keyword>
<name>G9ER39_9GAMM</name>
<dbReference type="InParanoid" id="G9ER39"/>
<dbReference type="AlphaFoldDB" id="G9ER39"/>
<dbReference type="GO" id="GO:0016829">
    <property type="term" value="F:lyase activity"/>
    <property type="evidence" value="ECO:0007669"/>
    <property type="project" value="UniProtKB-KW"/>
</dbReference>
<dbReference type="PANTHER" id="PTHR30518:SF2">
    <property type="entry name" value="ENDOLYTIC MUREIN TRANSGLYCOSYLASE"/>
    <property type="match status" value="1"/>
</dbReference>
<dbReference type="eggNOG" id="COG1559">
    <property type="taxonomic scope" value="Bacteria"/>
</dbReference>
<dbReference type="GO" id="GO:0071555">
    <property type="term" value="P:cell wall organization"/>
    <property type="evidence" value="ECO:0007669"/>
    <property type="project" value="UniProtKB-KW"/>
</dbReference>
<sequence length="71" mass="8118">MQVDSPYNSYRYRGLPPTPIAMVSKEALDAASHPQLSNYLYFVAKGDGTHQFSETYLQQRQAIHQYQHKGS</sequence>
<reference evidence="7 8" key="1">
    <citation type="journal article" date="2011" name="BMC Genomics">
        <title>Insight into cross-talk between intra-amoebal pathogens.</title>
        <authorList>
            <person name="Gimenez G."/>
            <person name="Bertelli C."/>
            <person name="Moliner C."/>
            <person name="Robert C."/>
            <person name="Raoult D."/>
            <person name="Fournier P.E."/>
            <person name="Greub G."/>
        </authorList>
    </citation>
    <scope>NUCLEOTIDE SEQUENCE [LARGE SCALE GENOMIC DNA]</scope>
    <source>
        <strain evidence="7 8">LLAP12</strain>
    </source>
</reference>
<keyword evidence="3" id="KW-1133">Transmembrane helix</keyword>
<evidence type="ECO:0000256" key="3">
    <source>
        <dbReference type="ARBA" id="ARBA00022989"/>
    </source>
</evidence>
<gene>
    <name evidence="7" type="ORF">LDG_7750</name>
</gene>
<evidence type="ECO:0000313" key="8">
    <source>
        <dbReference type="Proteomes" id="UP000002770"/>
    </source>
</evidence>
<keyword evidence="1" id="KW-1003">Cell membrane</keyword>
<dbReference type="Proteomes" id="UP000002770">
    <property type="component" value="Unassembled WGS sequence"/>
</dbReference>
<dbReference type="Gene3D" id="3.30.160.60">
    <property type="entry name" value="Classic Zinc Finger"/>
    <property type="match status" value="1"/>
</dbReference>
<keyword evidence="6" id="KW-0961">Cell wall biogenesis/degradation</keyword>
<evidence type="ECO:0000256" key="1">
    <source>
        <dbReference type="ARBA" id="ARBA00022475"/>
    </source>
</evidence>
<dbReference type="InterPro" id="IPR003770">
    <property type="entry name" value="MLTG-like"/>
</dbReference>
<evidence type="ECO:0000313" key="7">
    <source>
        <dbReference type="EMBL" id="EHL30240.1"/>
    </source>
</evidence>
<keyword evidence="8" id="KW-1185">Reference proteome</keyword>
<accession>G9ER39</accession>
<dbReference type="PANTHER" id="PTHR30518">
    <property type="entry name" value="ENDOLYTIC MUREIN TRANSGLYCOSYLASE"/>
    <property type="match status" value="1"/>
</dbReference>
<organism evidence="7 8">
    <name type="scientific">Legionella drancourtii LLAP12</name>
    <dbReference type="NCBI Taxonomy" id="658187"/>
    <lineage>
        <taxon>Bacteria</taxon>
        <taxon>Pseudomonadati</taxon>
        <taxon>Pseudomonadota</taxon>
        <taxon>Gammaproteobacteria</taxon>
        <taxon>Legionellales</taxon>
        <taxon>Legionellaceae</taxon>
        <taxon>Legionella</taxon>
    </lineage>
</organism>
<protein>
    <recommendedName>
        <fullName evidence="9">Aminodeoxychorismate lyase</fullName>
    </recommendedName>
</protein>
<evidence type="ECO:0000256" key="5">
    <source>
        <dbReference type="ARBA" id="ARBA00023239"/>
    </source>
</evidence>
<keyword evidence="2" id="KW-0812">Transmembrane</keyword>
<dbReference type="STRING" id="658187.LDG_7750"/>
<evidence type="ECO:0000256" key="4">
    <source>
        <dbReference type="ARBA" id="ARBA00023136"/>
    </source>
</evidence>
<dbReference type="EMBL" id="JH413833">
    <property type="protein sequence ID" value="EHL30240.1"/>
    <property type="molecule type" value="Genomic_DNA"/>
</dbReference>
<dbReference type="HOGENOM" id="CLU_2735024_0_0_6"/>
<evidence type="ECO:0000256" key="2">
    <source>
        <dbReference type="ARBA" id="ARBA00022692"/>
    </source>
</evidence>
<evidence type="ECO:0008006" key="9">
    <source>
        <dbReference type="Google" id="ProtNLM"/>
    </source>
</evidence>
<proteinExistence type="predicted"/>
<dbReference type="Pfam" id="PF02618">
    <property type="entry name" value="YceG"/>
    <property type="match status" value="1"/>
</dbReference>